<dbReference type="PANTHER" id="PTHR47331">
    <property type="entry name" value="PHD-TYPE DOMAIN-CONTAINING PROTEIN"/>
    <property type="match status" value="1"/>
</dbReference>
<reference evidence="1" key="1">
    <citation type="submission" date="2022-03" db="EMBL/GenBank/DDBJ databases">
        <authorList>
            <person name="Lindestad O."/>
        </authorList>
    </citation>
    <scope>NUCLEOTIDE SEQUENCE</scope>
</reference>
<dbReference type="InterPro" id="IPR005312">
    <property type="entry name" value="DUF1759"/>
</dbReference>
<evidence type="ECO:0000313" key="1">
    <source>
        <dbReference type="EMBL" id="CAH2227057.1"/>
    </source>
</evidence>
<dbReference type="GO" id="GO:0071897">
    <property type="term" value="P:DNA biosynthetic process"/>
    <property type="evidence" value="ECO:0007669"/>
    <property type="project" value="UniProtKB-ARBA"/>
</dbReference>
<dbReference type="InterPro" id="IPR043502">
    <property type="entry name" value="DNA/RNA_pol_sf"/>
</dbReference>
<dbReference type="OrthoDB" id="7454926at2759"/>
<dbReference type="Proteomes" id="UP000838756">
    <property type="component" value="Unassembled WGS sequence"/>
</dbReference>
<gene>
    <name evidence="1" type="primary">jg22783</name>
    <name evidence="1" type="ORF">PAEG_LOCUS7592</name>
</gene>
<keyword evidence="2" id="KW-1185">Reference proteome</keyword>
<protein>
    <submittedName>
        <fullName evidence="1">Jg22783 protein</fullName>
    </submittedName>
</protein>
<dbReference type="SUPFAM" id="SSF56672">
    <property type="entry name" value="DNA/RNA polymerases"/>
    <property type="match status" value="1"/>
</dbReference>
<organism evidence="1 2">
    <name type="scientific">Pararge aegeria aegeria</name>
    <dbReference type="NCBI Taxonomy" id="348720"/>
    <lineage>
        <taxon>Eukaryota</taxon>
        <taxon>Metazoa</taxon>
        <taxon>Ecdysozoa</taxon>
        <taxon>Arthropoda</taxon>
        <taxon>Hexapoda</taxon>
        <taxon>Insecta</taxon>
        <taxon>Pterygota</taxon>
        <taxon>Neoptera</taxon>
        <taxon>Endopterygota</taxon>
        <taxon>Lepidoptera</taxon>
        <taxon>Glossata</taxon>
        <taxon>Ditrysia</taxon>
        <taxon>Papilionoidea</taxon>
        <taxon>Nymphalidae</taxon>
        <taxon>Satyrinae</taxon>
        <taxon>Satyrini</taxon>
        <taxon>Parargina</taxon>
        <taxon>Pararge</taxon>
    </lineage>
</organism>
<proteinExistence type="predicted"/>
<accession>A0A8S4R352</accession>
<sequence>MSTADLKPRSKSPYRIALTDDEGTNQLIRDLVKKRAIVKGRLTRFATFVNGFETNETLSSQTQIDLKLRMQGATSLYIEFNQLQTQIEESVLEVDLEEQLKQRDGLEDSYYSTLARAEGLMRKEEVTSACSKRCHSHNDTIKLPTISVPTFDGSCGHWLEFRDTFQSLVHESTQISSIQKFHYLKSSLKGSAALVIDSVEFSTDNYSVAWELLLNRFNNNKLLVHSHIKALFTLQALTREAPDLLRNLIVTYLKNLRALKILGEPVDSWDTILIYIIVSKLDKTTERAWEQYRNTILNKSEDSKSPLRVDVLLVFLKDRADMLDTLQANVTTKMNENRKLHTQTNSKVHCNVSSTKGKPHIVQRSCLLCKSNHSLYACSQFLNLDLNARLKFVHDNKLCENCLRSGGHSVSDCRFGPCRKCDKRHNSLICDKLDSGIGSQAGCDDKKPSVMVASLTAYTKSNLCDRQSSMHSKILCAQYPCVQRVLLSTALVEVRDKYNHYQLARTLLDSGSERCLIKQSLCDVLNIPVIQSAQEIRGVGNTVTQATLTCDIEIKSRTSSYTTRLQCIVLSNITSTVPAIPKQDAHFKIPSNLQLADPDFYESQSIDILIGADKFWDLLSQGKIRLPSGPYLQNTRLGWIISGPVHNNACKTGHVQCNFSQTVNEQLRLFWEIEELPKPCDTRTEEEKACEDDFVKTTTRNNDGRFCVNIPLKLSPHELGETHPQAINRFVSLERRLQRVPEYKKMYTDFIHEYENLGHMTRLDPSNNYGTPHCFLPHHGVFRAHSTTTKLRVVFDASFPSSTSISFNNLQRIGPPIQGDLLAILLRLRQHRYVACADVEKMFRQILVSEDQRDLQLIVWRDDPTDSLGVYRLNTVVYGTASAPFLAVRCLKELGITCPDPDVKRVIMEDFFVDI</sequence>
<dbReference type="AlphaFoldDB" id="A0A8S4R352"/>
<comment type="caution">
    <text evidence="1">The sequence shown here is derived from an EMBL/GenBank/DDBJ whole genome shotgun (WGS) entry which is preliminary data.</text>
</comment>
<evidence type="ECO:0000313" key="2">
    <source>
        <dbReference type="Proteomes" id="UP000838756"/>
    </source>
</evidence>
<dbReference type="PANTHER" id="PTHR47331:SF5">
    <property type="entry name" value="RIBONUCLEASE H"/>
    <property type="match status" value="1"/>
</dbReference>
<dbReference type="Pfam" id="PF03564">
    <property type="entry name" value="DUF1759"/>
    <property type="match status" value="1"/>
</dbReference>
<name>A0A8S4R352_9NEOP</name>
<dbReference type="EMBL" id="CAKXAJ010022321">
    <property type="protein sequence ID" value="CAH2227057.1"/>
    <property type="molecule type" value="Genomic_DNA"/>
</dbReference>